<evidence type="ECO:0000313" key="2">
    <source>
        <dbReference type="EMBL" id="EQA62595.1"/>
    </source>
</evidence>
<evidence type="ECO:0000259" key="1">
    <source>
        <dbReference type="Pfam" id="PF13005"/>
    </source>
</evidence>
<feature type="domain" description="Transposase IS66 zinc-finger binding" evidence="1">
    <location>
        <begin position="9"/>
        <end position="52"/>
    </location>
</feature>
<sequence>MLHDIPESEKTCSCGHGLTRIGEEKSEKLDIIPAKIQVEVHVRPKYACKHCEGTSDETLSVVRISPFTIFDCGNGLLSVKQITHFLRGQSLFVVPQNGGQFGFIQPLRQRFIQFF</sequence>
<dbReference type="AlphaFoldDB" id="V6HXB7"/>
<keyword evidence="2" id="KW-0479">Metal-binding</keyword>
<dbReference type="Proteomes" id="UP000018747">
    <property type="component" value="Unassembled WGS sequence"/>
</dbReference>
<dbReference type="GO" id="GO:0008270">
    <property type="term" value="F:zinc ion binding"/>
    <property type="evidence" value="ECO:0007669"/>
    <property type="project" value="UniProtKB-KW"/>
</dbReference>
<dbReference type="Pfam" id="PF13005">
    <property type="entry name" value="zf-IS66"/>
    <property type="match status" value="1"/>
</dbReference>
<protein>
    <submittedName>
        <fullName evidence="2">IS66 family transposase zinc-finger binding domain protein</fullName>
    </submittedName>
</protein>
<proteinExistence type="predicted"/>
<gene>
    <name evidence="2" type="ORF">LEP1GSC062_3459</name>
</gene>
<evidence type="ECO:0000313" key="3">
    <source>
        <dbReference type="Proteomes" id="UP000018747"/>
    </source>
</evidence>
<name>V6HXB7_9LEPT</name>
<dbReference type="InterPro" id="IPR024474">
    <property type="entry name" value="Znf_dom_IS66"/>
</dbReference>
<keyword evidence="2" id="KW-0863">Zinc-finger</keyword>
<organism evidence="2 3">
    <name type="scientific">Leptospira alexanderi serovar Manhao 3 str. L 60</name>
    <dbReference type="NCBI Taxonomy" id="1049759"/>
    <lineage>
        <taxon>Bacteria</taxon>
        <taxon>Pseudomonadati</taxon>
        <taxon>Spirochaetota</taxon>
        <taxon>Spirochaetia</taxon>
        <taxon>Leptospirales</taxon>
        <taxon>Leptospiraceae</taxon>
        <taxon>Leptospira</taxon>
    </lineage>
</organism>
<comment type="caution">
    <text evidence="2">The sequence shown here is derived from an EMBL/GenBank/DDBJ whole genome shotgun (WGS) entry which is preliminary data.</text>
</comment>
<keyword evidence="2" id="KW-0862">Zinc</keyword>
<accession>V6HXB7</accession>
<dbReference type="EMBL" id="AHMT02000030">
    <property type="protein sequence ID" value="EQA62595.1"/>
    <property type="molecule type" value="Genomic_DNA"/>
</dbReference>
<reference evidence="2" key="1">
    <citation type="submission" date="2013-05" db="EMBL/GenBank/DDBJ databases">
        <authorList>
            <person name="Harkins D.M."/>
            <person name="Durkin A.S."/>
            <person name="Brinkac L.M."/>
            <person name="Haft D.H."/>
            <person name="Selengut J.D."/>
            <person name="Sanka R."/>
            <person name="DePew J."/>
            <person name="Purushe J."/>
            <person name="Hartskeerl R.A."/>
            <person name="Ahmed A."/>
            <person name="van der Linden H."/>
            <person name="Goris M.G.A."/>
            <person name="Vinetz J.M."/>
            <person name="Sutton G.G."/>
            <person name="Nierman W.C."/>
            <person name="Fouts D.E."/>
        </authorList>
    </citation>
    <scope>NUCLEOTIDE SEQUENCE [LARGE SCALE GENOMIC DNA]</scope>
    <source>
        <strain evidence="2">L 60</strain>
    </source>
</reference>
<keyword evidence="3" id="KW-1185">Reference proteome</keyword>